<organism evidence="2 3">
    <name type="scientific">Methylobacterium gnaphalii</name>
    <dbReference type="NCBI Taxonomy" id="1010610"/>
    <lineage>
        <taxon>Bacteria</taxon>
        <taxon>Pseudomonadati</taxon>
        <taxon>Pseudomonadota</taxon>
        <taxon>Alphaproteobacteria</taxon>
        <taxon>Hyphomicrobiales</taxon>
        <taxon>Methylobacteriaceae</taxon>
        <taxon>Methylobacterium</taxon>
    </lineage>
</organism>
<dbReference type="AlphaFoldDB" id="A0A512JS13"/>
<feature type="region of interest" description="Disordered" evidence="1">
    <location>
        <begin position="1"/>
        <end position="20"/>
    </location>
</feature>
<accession>A0A512JS13</accession>
<evidence type="ECO:0000313" key="3">
    <source>
        <dbReference type="Proteomes" id="UP000321750"/>
    </source>
</evidence>
<keyword evidence="3" id="KW-1185">Reference proteome</keyword>
<evidence type="ECO:0000313" key="2">
    <source>
        <dbReference type="EMBL" id="GEP12757.1"/>
    </source>
</evidence>
<evidence type="ECO:0000256" key="1">
    <source>
        <dbReference type="SAM" id="MobiDB-lite"/>
    </source>
</evidence>
<sequence>MAHAFKGKGNAHGFTDDKSGVALPPEGGPWFYANEVDLDDPQPRVGVDSKQAKADIKENGYHVTGVEIHSTVKAV</sequence>
<proteinExistence type="predicted"/>
<reference evidence="2 3" key="1">
    <citation type="submission" date="2019-07" db="EMBL/GenBank/DDBJ databases">
        <title>Whole genome shotgun sequence of Methylobacterium gnaphalii NBRC 107716.</title>
        <authorList>
            <person name="Hosoyama A."/>
            <person name="Uohara A."/>
            <person name="Ohji S."/>
            <person name="Ichikawa N."/>
        </authorList>
    </citation>
    <scope>NUCLEOTIDE SEQUENCE [LARGE SCALE GENOMIC DNA]</scope>
    <source>
        <strain evidence="2 3">NBRC 107716</strain>
    </source>
</reference>
<dbReference type="RefSeq" id="WP_147049085.1">
    <property type="nucleotide sequence ID" value="NZ_BJZV01000066.1"/>
</dbReference>
<dbReference type="EMBL" id="BJZV01000066">
    <property type="protein sequence ID" value="GEP12757.1"/>
    <property type="molecule type" value="Genomic_DNA"/>
</dbReference>
<dbReference type="Proteomes" id="UP000321750">
    <property type="component" value="Unassembled WGS sequence"/>
</dbReference>
<gene>
    <name evidence="2" type="ORF">MGN01_46020</name>
</gene>
<name>A0A512JS13_9HYPH</name>
<protein>
    <submittedName>
        <fullName evidence="2">Uncharacterized protein</fullName>
    </submittedName>
</protein>
<comment type="caution">
    <text evidence="2">The sequence shown here is derived from an EMBL/GenBank/DDBJ whole genome shotgun (WGS) entry which is preliminary data.</text>
</comment>